<name>A0A371ATG7_9FIRM</name>
<accession>A0A371ATG7</accession>
<dbReference type="AlphaFoldDB" id="A0A371ATG7"/>
<dbReference type="RefSeq" id="WP_115482527.1">
    <property type="nucleotide sequence ID" value="NZ_QRCT01000035.1"/>
</dbReference>
<dbReference type="EMBL" id="QRCT01000035">
    <property type="protein sequence ID" value="RDU22876.1"/>
    <property type="molecule type" value="Genomic_DNA"/>
</dbReference>
<dbReference type="Proteomes" id="UP000255036">
    <property type="component" value="Unassembled WGS sequence"/>
</dbReference>
<organism evidence="1 2">
    <name type="scientific">Anaerosacchariphilus polymeriproducens</name>
    <dbReference type="NCBI Taxonomy" id="1812858"/>
    <lineage>
        <taxon>Bacteria</taxon>
        <taxon>Bacillati</taxon>
        <taxon>Bacillota</taxon>
        <taxon>Clostridia</taxon>
        <taxon>Lachnospirales</taxon>
        <taxon>Lachnospiraceae</taxon>
        <taxon>Anaerosacchariphilus</taxon>
    </lineage>
</organism>
<keyword evidence="2" id="KW-1185">Reference proteome</keyword>
<evidence type="ECO:0000313" key="1">
    <source>
        <dbReference type="EMBL" id="RDU22876.1"/>
    </source>
</evidence>
<reference evidence="1 2" key="1">
    <citation type="submission" date="2018-07" db="EMBL/GenBank/DDBJ databases">
        <title>Anaerosacharophilus polymeroproducens gen. nov. sp. nov., an anaerobic bacterium isolated from salt field.</title>
        <authorList>
            <person name="Kim W."/>
            <person name="Yang S.-H."/>
            <person name="Oh J."/>
            <person name="Lee J.-H."/>
            <person name="Kwon K.K."/>
        </authorList>
    </citation>
    <scope>NUCLEOTIDE SEQUENCE [LARGE SCALE GENOMIC DNA]</scope>
    <source>
        <strain evidence="1 2">MCWD5</strain>
    </source>
</reference>
<protein>
    <submittedName>
        <fullName evidence="1">Uncharacterized protein</fullName>
    </submittedName>
</protein>
<dbReference type="OrthoDB" id="9948145at2"/>
<sequence>MNVFVNVKIKNKDTGEVIDTDENGVFANISFNCDGSIEIESLGTCVDNSTRLEPDSIEKDFDINEYEIVSIECMKI</sequence>
<evidence type="ECO:0000313" key="2">
    <source>
        <dbReference type="Proteomes" id="UP000255036"/>
    </source>
</evidence>
<comment type="caution">
    <text evidence="1">The sequence shown here is derived from an EMBL/GenBank/DDBJ whole genome shotgun (WGS) entry which is preliminary data.</text>
</comment>
<proteinExistence type="predicted"/>
<gene>
    <name evidence="1" type="ORF">DWV06_12450</name>
</gene>